<evidence type="ECO:0000313" key="1">
    <source>
        <dbReference type="EMBL" id="MPN00826.1"/>
    </source>
</evidence>
<comment type="caution">
    <text evidence="1">The sequence shown here is derived from an EMBL/GenBank/DDBJ whole genome shotgun (WGS) entry which is preliminary data.</text>
</comment>
<organism evidence="1">
    <name type="scientific">bioreactor metagenome</name>
    <dbReference type="NCBI Taxonomy" id="1076179"/>
    <lineage>
        <taxon>unclassified sequences</taxon>
        <taxon>metagenomes</taxon>
        <taxon>ecological metagenomes</taxon>
    </lineage>
</organism>
<accession>A0A645EHA0</accession>
<name>A0A645EHA0_9ZZZZ</name>
<dbReference type="AlphaFoldDB" id="A0A645EHA0"/>
<reference evidence="1" key="1">
    <citation type="submission" date="2019-08" db="EMBL/GenBank/DDBJ databases">
        <authorList>
            <person name="Kucharzyk K."/>
            <person name="Murdoch R.W."/>
            <person name="Higgins S."/>
            <person name="Loffler F."/>
        </authorList>
    </citation>
    <scope>NUCLEOTIDE SEQUENCE</scope>
</reference>
<sequence length="108" mass="11699">MILLTKSLLGSKGNLKTKISPRLGSRKVYRNFATKTLSPGSNVGSIEPLGIQNACTIKVLKMSASTRAHNIVSTNSLHHGLTSAIKRTPTSTTLSELSFYTPVLLRFQ</sequence>
<gene>
    <name evidence="1" type="ORF">SDC9_148024</name>
</gene>
<proteinExistence type="predicted"/>
<protein>
    <submittedName>
        <fullName evidence="1">Uncharacterized protein</fullName>
    </submittedName>
</protein>
<dbReference type="EMBL" id="VSSQ01046855">
    <property type="protein sequence ID" value="MPN00826.1"/>
    <property type="molecule type" value="Genomic_DNA"/>
</dbReference>